<dbReference type="RefSeq" id="WP_002622813.1">
    <property type="nucleotide sequence ID" value="NZ_ANAH02000011.1"/>
</dbReference>
<dbReference type="OrthoDB" id="9815569at2"/>
<evidence type="ECO:0000313" key="3">
    <source>
        <dbReference type="EMBL" id="EPX61019.1"/>
    </source>
</evidence>
<feature type="transmembrane region" description="Helical" evidence="2">
    <location>
        <begin position="53"/>
        <end position="82"/>
    </location>
</feature>
<dbReference type="AlphaFoldDB" id="S9QIB2"/>
<comment type="caution">
    <text evidence="3">The sequence shown here is derived from an EMBL/GenBank/DDBJ whole genome shotgun (WGS) entry which is preliminary data.</text>
</comment>
<gene>
    <name evidence="3" type="ORF">D187_001671</name>
</gene>
<dbReference type="Proteomes" id="UP000011682">
    <property type="component" value="Unassembled WGS sequence"/>
</dbReference>
<accession>S9QIB2</accession>
<protein>
    <recommendedName>
        <fullName evidence="5">DUF2270 domain-containing protein</fullName>
    </recommendedName>
</protein>
<keyword evidence="2" id="KW-1133">Transmembrane helix</keyword>
<keyword evidence="2" id="KW-0812">Transmembrane</keyword>
<sequence>MANDGNDRDKNEFEVPPVSDSAMAQLFRGELSRSDTWRSRLDNTTNWSLTTTAAVISFGFTTSASPVVFLVGLWMVLTFLLIEARRYRYYDLWIRRVRLLENGYWVPLLRREPVDPDAIRELVSLVERPQIQLSLFSAISTRLNRAYGPILLVLTLTWFVKVYTHPYAPKDVGEFMQRASVGPVPGGVVTVVVGLVVLVFTYIFASSFFTRAPMGELRPLPRGRRAALWESFYRPYATLAPRRRGRRSAAPPPPPPPPSLN</sequence>
<evidence type="ECO:0000256" key="2">
    <source>
        <dbReference type="SAM" id="Phobius"/>
    </source>
</evidence>
<evidence type="ECO:0000313" key="4">
    <source>
        <dbReference type="Proteomes" id="UP000011682"/>
    </source>
</evidence>
<name>S9QIB2_CYSF2</name>
<evidence type="ECO:0000256" key="1">
    <source>
        <dbReference type="SAM" id="MobiDB-lite"/>
    </source>
</evidence>
<feature type="region of interest" description="Disordered" evidence="1">
    <location>
        <begin position="240"/>
        <end position="261"/>
    </location>
</feature>
<dbReference type="InterPro" id="IPR014470">
    <property type="entry name" value="UCP01500"/>
</dbReference>
<proteinExistence type="predicted"/>
<feature type="transmembrane region" description="Helical" evidence="2">
    <location>
        <begin position="146"/>
        <end position="164"/>
    </location>
</feature>
<dbReference type="Pfam" id="PF10028">
    <property type="entry name" value="DUF2270"/>
    <property type="match status" value="1"/>
</dbReference>
<keyword evidence="2" id="KW-0472">Membrane</keyword>
<keyword evidence="4" id="KW-1185">Reference proteome</keyword>
<feature type="transmembrane region" description="Helical" evidence="2">
    <location>
        <begin position="184"/>
        <end position="205"/>
    </location>
</feature>
<feature type="compositionally biased region" description="Pro residues" evidence="1">
    <location>
        <begin position="250"/>
        <end position="261"/>
    </location>
</feature>
<evidence type="ECO:0008006" key="5">
    <source>
        <dbReference type="Google" id="ProtNLM"/>
    </source>
</evidence>
<dbReference type="eggNOG" id="COG5530">
    <property type="taxonomic scope" value="Bacteria"/>
</dbReference>
<organism evidence="3 4">
    <name type="scientific">Cystobacter fuscus (strain ATCC 25194 / DSM 2262 / NBRC 100088 / M29)</name>
    <dbReference type="NCBI Taxonomy" id="1242864"/>
    <lineage>
        <taxon>Bacteria</taxon>
        <taxon>Pseudomonadati</taxon>
        <taxon>Myxococcota</taxon>
        <taxon>Myxococcia</taxon>
        <taxon>Myxococcales</taxon>
        <taxon>Cystobacterineae</taxon>
        <taxon>Archangiaceae</taxon>
        <taxon>Cystobacter</taxon>
    </lineage>
</organism>
<reference evidence="3" key="1">
    <citation type="submission" date="2013-05" db="EMBL/GenBank/DDBJ databases">
        <title>Genome assembly of Cystobacter fuscus DSM 2262.</title>
        <authorList>
            <person name="Sharma G."/>
            <person name="Khatri I."/>
            <person name="Kaur C."/>
            <person name="Mayilraj S."/>
            <person name="Subramanian S."/>
        </authorList>
    </citation>
    <scope>NUCLEOTIDE SEQUENCE [LARGE SCALE GENOMIC DNA]</scope>
    <source>
        <strain evidence="3">DSM 2262</strain>
    </source>
</reference>
<dbReference type="EMBL" id="ANAH02000011">
    <property type="protein sequence ID" value="EPX61019.1"/>
    <property type="molecule type" value="Genomic_DNA"/>
</dbReference>